<evidence type="ECO:0000256" key="4">
    <source>
        <dbReference type="ARBA" id="ARBA00022840"/>
    </source>
</evidence>
<proteinExistence type="predicted"/>
<sequence>MVIIIVFLLLVVSPAASSISCSQENCGTFDSIPYPFRLNNSSDSASSISNGCSQEKCGTFDSIPYPFRLNNSSDCGELLADTFHLSCFNATLLFINIGSYKYQVLHFFPDGGGILVDFPNDTVRYTSSCRSYYDIKSFHFQTNGYLGISKDNVVGLYGCGDSSLCRSDCGGCHDTNTTTTFTNCLKNGVEVYGDACYSKRHGRGKLMLVAGILALALSIATLIGLYCLLKRQSKLGTVDLDQARSQSSVSFRKGCKTRLFTHSELQEATNGFSDDKKIVNMEDGGTIYSGILTDGLEVAIQKVHCTTETDLIQVLSRVKILSEVTHPNMANVLGCSIDSGCLLFGGDGRLGMNDVARELVHVTKESIDHVGSRRGPAGLEETFSNSSLLQMISLSPDSIYVP</sequence>
<keyword evidence="8" id="KW-0418">Kinase</keyword>
<evidence type="ECO:0000256" key="3">
    <source>
        <dbReference type="ARBA" id="ARBA00022741"/>
    </source>
</evidence>
<reference evidence="8" key="1">
    <citation type="journal article" date="2019" name="Sci. Rep.">
        <title>Draft genome of Tanacetum cinerariifolium, the natural source of mosquito coil.</title>
        <authorList>
            <person name="Yamashiro T."/>
            <person name="Shiraishi A."/>
            <person name="Satake H."/>
            <person name="Nakayama K."/>
        </authorList>
    </citation>
    <scope>NUCLEOTIDE SEQUENCE</scope>
</reference>
<evidence type="ECO:0000313" key="8">
    <source>
        <dbReference type="EMBL" id="GEU83077.1"/>
    </source>
</evidence>
<dbReference type="Gene3D" id="3.30.200.20">
    <property type="entry name" value="Phosphorylase Kinase, domain 1"/>
    <property type="match status" value="1"/>
</dbReference>
<evidence type="ECO:0000256" key="1">
    <source>
        <dbReference type="ARBA" id="ARBA00004167"/>
    </source>
</evidence>
<dbReference type="Pfam" id="PF13947">
    <property type="entry name" value="GUB_WAK_bind"/>
    <property type="match status" value="1"/>
</dbReference>
<feature type="signal peptide" evidence="6">
    <location>
        <begin position="1"/>
        <end position="18"/>
    </location>
</feature>
<feature type="domain" description="Wall-associated receptor kinase galacturonan-binding" evidence="7">
    <location>
        <begin position="52"/>
        <end position="109"/>
    </location>
</feature>
<dbReference type="InterPro" id="IPR011009">
    <property type="entry name" value="Kinase-like_dom_sf"/>
</dbReference>
<dbReference type="InterPro" id="IPR025287">
    <property type="entry name" value="WAK_GUB"/>
</dbReference>
<feature type="chain" id="PRO_5026705234" evidence="6">
    <location>
        <begin position="19"/>
        <end position="402"/>
    </location>
</feature>
<dbReference type="GO" id="GO:0016020">
    <property type="term" value="C:membrane"/>
    <property type="evidence" value="ECO:0007669"/>
    <property type="project" value="UniProtKB-SubCell"/>
</dbReference>
<name>A0A6L2NC64_TANCI</name>
<comment type="subcellular location">
    <subcellularLocation>
        <location evidence="1">Membrane</location>
        <topology evidence="1">Single-pass membrane protein</topology>
    </subcellularLocation>
</comment>
<dbReference type="GO" id="GO:0030247">
    <property type="term" value="F:polysaccharide binding"/>
    <property type="evidence" value="ECO:0007669"/>
    <property type="project" value="InterPro"/>
</dbReference>
<keyword evidence="2 6" id="KW-0732">Signal</keyword>
<dbReference type="GO" id="GO:0016301">
    <property type="term" value="F:kinase activity"/>
    <property type="evidence" value="ECO:0007669"/>
    <property type="project" value="UniProtKB-KW"/>
</dbReference>
<dbReference type="EMBL" id="BKCJ010008611">
    <property type="protein sequence ID" value="GEU83077.1"/>
    <property type="molecule type" value="Genomic_DNA"/>
</dbReference>
<keyword evidence="3" id="KW-0547">Nucleotide-binding</keyword>
<gene>
    <name evidence="8" type="ORF">Tci_055055</name>
</gene>
<keyword evidence="5" id="KW-1133">Transmembrane helix</keyword>
<dbReference type="AlphaFoldDB" id="A0A6L2NC64"/>
<evidence type="ECO:0000256" key="2">
    <source>
        <dbReference type="ARBA" id="ARBA00022729"/>
    </source>
</evidence>
<evidence type="ECO:0000256" key="6">
    <source>
        <dbReference type="SAM" id="SignalP"/>
    </source>
</evidence>
<protein>
    <submittedName>
        <fullName evidence="8">Probably inactive receptor-like protein kinase At2g46850</fullName>
    </submittedName>
</protein>
<evidence type="ECO:0000259" key="7">
    <source>
        <dbReference type="Pfam" id="PF13947"/>
    </source>
</evidence>
<organism evidence="8">
    <name type="scientific">Tanacetum cinerariifolium</name>
    <name type="common">Dalmatian daisy</name>
    <name type="synonym">Chrysanthemum cinerariifolium</name>
    <dbReference type="NCBI Taxonomy" id="118510"/>
    <lineage>
        <taxon>Eukaryota</taxon>
        <taxon>Viridiplantae</taxon>
        <taxon>Streptophyta</taxon>
        <taxon>Embryophyta</taxon>
        <taxon>Tracheophyta</taxon>
        <taxon>Spermatophyta</taxon>
        <taxon>Magnoliopsida</taxon>
        <taxon>eudicotyledons</taxon>
        <taxon>Gunneridae</taxon>
        <taxon>Pentapetalae</taxon>
        <taxon>asterids</taxon>
        <taxon>campanulids</taxon>
        <taxon>Asterales</taxon>
        <taxon>Asteraceae</taxon>
        <taxon>Asteroideae</taxon>
        <taxon>Anthemideae</taxon>
        <taxon>Anthemidinae</taxon>
        <taxon>Tanacetum</taxon>
    </lineage>
</organism>
<evidence type="ECO:0000256" key="5">
    <source>
        <dbReference type="SAM" id="Phobius"/>
    </source>
</evidence>
<keyword evidence="5" id="KW-0812">Transmembrane</keyword>
<feature type="transmembrane region" description="Helical" evidence="5">
    <location>
        <begin position="206"/>
        <end position="229"/>
    </location>
</feature>
<keyword evidence="8" id="KW-0808">Transferase</keyword>
<comment type="caution">
    <text evidence="8">The sequence shown here is derived from an EMBL/GenBank/DDBJ whole genome shotgun (WGS) entry which is preliminary data.</text>
</comment>
<dbReference type="PANTHER" id="PTHR46008">
    <property type="entry name" value="LEAF RUST 10 DISEASE-RESISTANCE LOCUS RECEPTOR-LIKE PROTEIN KINASE-LIKE 1.4"/>
    <property type="match status" value="1"/>
</dbReference>
<keyword evidence="8" id="KW-0675">Receptor</keyword>
<keyword evidence="5" id="KW-0472">Membrane</keyword>
<dbReference type="GO" id="GO:0005524">
    <property type="term" value="F:ATP binding"/>
    <property type="evidence" value="ECO:0007669"/>
    <property type="project" value="UniProtKB-KW"/>
</dbReference>
<keyword evidence="4" id="KW-0067">ATP-binding</keyword>
<accession>A0A6L2NC64</accession>
<dbReference type="SUPFAM" id="SSF56112">
    <property type="entry name" value="Protein kinase-like (PK-like)"/>
    <property type="match status" value="1"/>
</dbReference>